<name>A0A653ID08_9BACL</name>
<dbReference type="Proteomes" id="UP000439752">
    <property type="component" value="Unassembled WGS sequence"/>
</dbReference>
<reference evidence="2 3" key="1">
    <citation type="submission" date="2019-10" db="EMBL/GenBank/DDBJ databases">
        <authorList>
            <person name="Karimi E."/>
        </authorList>
    </citation>
    <scope>NUCLEOTIDE SEQUENCE [LARGE SCALE GENOMIC DNA]</scope>
    <source>
        <strain evidence="2">Exiguobacterium sp. 9Y</strain>
    </source>
</reference>
<feature type="transmembrane region" description="Helical" evidence="1">
    <location>
        <begin position="6"/>
        <end position="23"/>
    </location>
</feature>
<evidence type="ECO:0000256" key="1">
    <source>
        <dbReference type="SAM" id="Phobius"/>
    </source>
</evidence>
<proteinExistence type="predicted"/>
<organism evidence="2 3">
    <name type="scientific">Exiguobacterium oxidotolerans</name>
    <dbReference type="NCBI Taxonomy" id="223958"/>
    <lineage>
        <taxon>Bacteria</taxon>
        <taxon>Bacillati</taxon>
        <taxon>Bacillota</taxon>
        <taxon>Bacilli</taxon>
        <taxon>Bacillales</taxon>
        <taxon>Bacillales Family XII. Incertae Sedis</taxon>
        <taxon>Exiguobacterium</taxon>
    </lineage>
</organism>
<keyword evidence="1" id="KW-0812">Transmembrane</keyword>
<gene>
    <name evidence="2" type="ORF">EXIGUO9Y_30223</name>
</gene>
<keyword evidence="3" id="KW-1185">Reference proteome</keyword>
<dbReference type="EMBL" id="CABWKQ010000023">
    <property type="protein sequence ID" value="VWX37074.1"/>
    <property type="molecule type" value="Genomic_DNA"/>
</dbReference>
<evidence type="ECO:0000313" key="3">
    <source>
        <dbReference type="Proteomes" id="UP000439752"/>
    </source>
</evidence>
<dbReference type="RefSeq" id="WP_029330579.1">
    <property type="nucleotide sequence ID" value="NZ_LR732308.1"/>
</dbReference>
<protein>
    <submittedName>
        <fullName evidence="2">Uncharacterized protein</fullName>
    </submittedName>
</protein>
<keyword evidence="1" id="KW-1133">Transmembrane helix</keyword>
<accession>A0A653ID08</accession>
<dbReference type="AlphaFoldDB" id="A0A653ID08"/>
<sequence>MEFMNIRYFLIIVLIVLFIIIVARRTKESLRWVLVGEEFGEKGEQLHRDYELLADAGFEVRLERGVKTSIFFRRFSKDLADRVAIYALKEDIDRIERFLTQPKKRR</sequence>
<keyword evidence="1" id="KW-0472">Membrane</keyword>
<evidence type="ECO:0000313" key="2">
    <source>
        <dbReference type="EMBL" id="VWX37074.1"/>
    </source>
</evidence>